<feature type="compositionally biased region" description="Polar residues" evidence="6">
    <location>
        <begin position="930"/>
        <end position="946"/>
    </location>
</feature>
<comment type="subcellular location">
    <subcellularLocation>
        <location evidence="1">Membrane</location>
        <topology evidence="1">Single-pass membrane protein</topology>
    </subcellularLocation>
</comment>
<dbReference type="GO" id="GO:0080115">
    <property type="term" value="F:myosin XI tail binding"/>
    <property type="evidence" value="ECO:0007669"/>
    <property type="project" value="UniProtKB-ARBA"/>
</dbReference>
<feature type="region of interest" description="Disordered" evidence="6">
    <location>
        <begin position="136"/>
        <end position="177"/>
    </location>
</feature>
<dbReference type="EMBL" id="CM007904">
    <property type="protein sequence ID" value="OTF94064.1"/>
    <property type="molecule type" value="Genomic_DNA"/>
</dbReference>
<keyword evidence="3 7" id="KW-1133">Transmembrane helix</keyword>
<proteinExistence type="predicted"/>
<name>A0A251S5E6_HELAN</name>
<evidence type="ECO:0000256" key="3">
    <source>
        <dbReference type="ARBA" id="ARBA00022989"/>
    </source>
</evidence>
<accession>A0A251S5E6</accession>
<dbReference type="PANTHER" id="PTHR31448:SF39">
    <property type="entry name" value="MYOSIN-BINDING PROTEIN 4-RELATED"/>
    <property type="match status" value="1"/>
</dbReference>
<keyword evidence="5" id="KW-0175">Coiled coil</keyword>
<dbReference type="Proteomes" id="UP000215914">
    <property type="component" value="Chromosome 15"/>
</dbReference>
<dbReference type="Pfam" id="PF04576">
    <property type="entry name" value="Zein-binding"/>
    <property type="match status" value="1"/>
</dbReference>
<evidence type="ECO:0000259" key="8">
    <source>
        <dbReference type="PROSITE" id="PS51775"/>
    </source>
</evidence>
<dbReference type="GO" id="GO:0016020">
    <property type="term" value="C:membrane"/>
    <property type="evidence" value="ECO:0007669"/>
    <property type="project" value="UniProtKB-SubCell"/>
</dbReference>
<keyword evidence="2 7" id="KW-0812">Transmembrane</keyword>
<feature type="compositionally biased region" description="Basic residues" evidence="6">
    <location>
        <begin position="1173"/>
        <end position="1199"/>
    </location>
</feature>
<dbReference type="EMBL" id="MNCJ02000330">
    <property type="protein sequence ID" value="KAF5763001.1"/>
    <property type="molecule type" value="Genomic_DNA"/>
</dbReference>
<evidence type="ECO:0000313" key="11">
    <source>
        <dbReference type="Proteomes" id="UP000215914"/>
    </source>
</evidence>
<evidence type="ECO:0000256" key="6">
    <source>
        <dbReference type="SAM" id="MobiDB-lite"/>
    </source>
</evidence>
<feature type="compositionally biased region" description="Polar residues" evidence="6">
    <location>
        <begin position="611"/>
        <end position="621"/>
    </location>
</feature>
<feature type="domain" description="GTD-binding" evidence="8">
    <location>
        <begin position="1350"/>
        <end position="1448"/>
    </location>
</feature>
<reference evidence="9" key="3">
    <citation type="submission" date="2020-06" db="EMBL/GenBank/DDBJ databases">
        <title>Helianthus annuus Genome sequencing and assembly Release 2.</title>
        <authorList>
            <person name="Gouzy J."/>
            <person name="Langlade N."/>
            <person name="Munos S."/>
        </authorList>
    </citation>
    <scope>NUCLEOTIDE SEQUENCE</scope>
    <source>
        <tissue evidence="9">Leaves</tissue>
    </source>
</reference>
<dbReference type="InterPro" id="IPR007656">
    <property type="entry name" value="GTD-bd"/>
</dbReference>
<evidence type="ECO:0000313" key="10">
    <source>
        <dbReference type="EMBL" id="OTF94064.1"/>
    </source>
</evidence>
<feature type="compositionally biased region" description="Basic residues" evidence="6">
    <location>
        <begin position="159"/>
        <end position="177"/>
    </location>
</feature>
<dbReference type="InParanoid" id="A0A251S5E6"/>
<evidence type="ECO:0000256" key="1">
    <source>
        <dbReference type="ARBA" id="ARBA00004167"/>
    </source>
</evidence>
<feature type="transmembrane region" description="Helical" evidence="7">
    <location>
        <begin position="12"/>
        <end position="34"/>
    </location>
</feature>
<evidence type="ECO:0000256" key="5">
    <source>
        <dbReference type="SAM" id="Coils"/>
    </source>
</evidence>
<feature type="coiled-coil region" evidence="5">
    <location>
        <begin position="1356"/>
        <end position="1450"/>
    </location>
</feature>
<feature type="compositionally biased region" description="Polar residues" evidence="6">
    <location>
        <begin position="136"/>
        <end position="151"/>
    </location>
</feature>
<feature type="region of interest" description="Disordered" evidence="6">
    <location>
        <begin position="930"/>
        <end position="1025"/>
    </location>
</feature>
<sequence>MAATKGIMDHLITATCEWILMFWMFVEAAIAYSLRKFAKYCKLQRPCLLCSRLDHLFGNEDLHLFCKKHQLDVSHLIYCNVHEELVDVREMCEDCANSASLETRSNSESYRFVGEQRSYYACSCCKSGWKEKSTGQQPIWSNVSSRGSKATTKPPLPRVTRHGRPKRPKNKVKHRHRDALSPVGQYPGIKFTSDSELEFLFSDTDDGGFKVVGITERSMKNDENDLLTQYKNLGKHAHSTPDLRSSFLLEAHLNECPRTRSRTRSASLTPDCLIRHNLVELKRRSDQFDPLKIGIDKNPSSSMNAKTRGSFDGSIFLNTNIGSQNRCNIFSRHSFSAADLGSAIRLEMQNNNPLRQRSASLTPNMPSGYGLGNDHLRQRSASLTPNMSSGYVLGTDHLRQRSASLTPNMSSGYGFGEHQMPKNVHPKEKKHKKVSSHRYGYLDDSVVLINAGKHHNRSKIPRRHSYSVFQLGGDILLNMPTDESQNGSILYAFDDYKKLKSRSPEQDFMNTMQFAQKEDEAYTPLQPISFIRGDLPVAFIDRSKWYGSFLDDSAVMRNTGIQYQDVTPRRHSHSFFDLGREFVLKVPANESLTNSSASFAPRGSINYGFEQPNNMKFQTRPNPFADSVRRPRRKSKRGKKSNRISGYESLDDLVVSLNDAYNHGFGEPKQPVFQTFPTVHNFNQPTFFLNKNQGGYQSMDDLVVPFNTGFYEKNKDPRRHSYSAFELGNALLLNVQPIDRSSTMTQNGAYNHGFGEPKQSGFQTMNNSSHPLVFLNKNQGYGFMDDSVVTRKTVIDNHNHYHNQNKLPRRHSYSILQLGGDIVLNMPVDESISQSFRDPQRSFQKVERDQNLFSLPPTGSVKRFRPSYDVGSDLPIDKSKWHGSFDDYLIYRSMASQSQSSNPRRHSHSALDLGRALLLEINLENSLRNFNASSAPHGSTGHGSTDSTEHNRSHHHRAKRNNSQLPPPCPMNHPLGSSSDSRNDLPTFSFDTNHGVRSMDDSFFSHKTGNHNQNQNQYHNGNPRRHSYSAFELGCALLLNMQRERDTSSTRRSASLTPKIQIVKESQLPNFKKAEPSFVSVTTITDDLSNLSSTSLYKPHGYLSCDDSGVSKSGQKRSKNLTRNYYSHSDLTSPVILQMTLDEGLTKKSASLTPDFGDINSLKFQAGSASSQQRRKKNERSKAKRNKRSKAKKGKKPLRKVNNVKPTSSTTNALSDASYESFEDSDAYESFDDSDTYESNADSQNRFNIFSRNSQSVSDLGSAVFHEMQPEDRSRNRSKSLTPESSYFFDDPVQFTVKKGQEKNPAEVEKDKKPLQLPPTYPPKEMDSSSTARPSLCPTCSLDGSEIDYFGLEKVKRQAEDDVRCMRLLQSELEAERNAATVAANHAMNMITRLQQEKAALQMEALQYLRMMEEQAEYDMEALQKANELVEEKENEIQDLLNELEQYRAKYGYDPLNLNAVKSFDDEKRYILESLSTLEKKINQLSNRAHDKSPESDFLKLEREVFEMKEKMEALQADLDLIKHVCNTLHANEGIEFIQEIAHQLQDMRRIMFDRRLVSSN</sequence>
<dbReference type="Gramene" id="mRNA:HanXRQr2_Chr15g0675241">
    <property type="protein sequence ID" value="CDS:HanXRQr2_Chr15g0675241.1"/>
    <property type="gene ID" value="HanXRQr2_Chr15g0675241"/>
</dbReference>
<evidence type="ECO:0000256" key="7">
    <source>
        <dbReference type="SAM" id="Phobius"/>
    </source>
</evidence>
<feature type="compositionally biased region" description="Basic and acidic residues" evidence="6">
    <location>
        <begin position="1300"/>
        <end position="1314"/>
    </location>
</feature>
<feature type="region of interest" description="Disordered" evidence="6">
    <location>
        <begin position="610"/>
        <end position="643"/>
    </location>
</feature>
<dbReference type="InterPro" id="IPR039306">
    <property type="entry name" value="MYOB"/>
</dbReference>
<gene>
    <name evidence="10" type="ORF">HannXRQ_Chr15g0468051</name>
    <name evidence="9" type="ORF">HanXRQr2_Chr15g0675241</name>
</gene>
<dbReference type="PANTHER" id="PTHR31448">
    <property type="entry name" value="MYOSIN-BINDING PROTEIN 2"/>
    <property type="match status" value="1"/>
</dbReference>
<reference evidence="9 11" key="1">
    <citation type="journal article" date="2017" name="Nature">
        <title>The sunflower genome provides insights into oil metabolism, flowering and Asterid evolution.</title>
        <authorList>
            <person name="Badouin H."/>
            <person name="Gouzy J."/>
            <person name="Grassa C.J."/>
            <person name="Murat F."/>
            <person name="Staton S.E."/>
            <person name="Cottret L."/>
            <person name="Lelandais-Briere C."/>
            <person name="Owens G.L."/>
            <person name="Carrere S."/>
            <person name="Mayjonade B."/>
            <person name="Legrand L."/>
            <person name="Gill N."/>
            <person name="Kane N.C."/>
            <person name="Bowers J.E."/>
            <person name="Hubner S."/>
            <person name="Bellec A."/>
            <person name="Berard A."/>
            <person name="Berges H."/>
            <person name="Blanchet N."/>
            <person name="Boniface M.C."/>
            <person name="Brunel D."/>
            <person name="Catrice O."/>
            <person name="Chaidir N."/>
            <person name="Claudel C."/>
            <person name="Donnadieu C."/>
            <person name="Faraut T."/>
            <person name="Fievet G."/>
            <person name="Helmstetter N."/>
            <person name="King M."/>
            <person name="Knapp S.J."/>
            <person name="Lai Z."/>
            <person name="Le Paslier M.C."/>
            <person name="Lippi Y."/>
            <person name="Lorenzon L."/>
            <person name="Mandel J.R."/>
            <person name="Marage G."/>
            <person name="Marchand G."/>
            <person name="Marquand E."/>
            <person name="Bret-Mestries E."/>
            <person name="Morien E."/>
            <person name="Nambeesan S."/>
            <person name="Nguyen T."/>
            <person name="Pegot-Espagnet P."/>
            <person name="Pouilly N."/>
            <person name="Raftis F."/>
            <person name="Sallet E."/>
            <person name="Schiex T."/>
            <person name="Thomas J."/>
            <person name="Vandecasteele C."/>
            <person name="Vares D."/>
            <person name="Vear F."/>
            <person name="Vautrin S."/>
            <person name="Crespi M."/>
            <person name="Mangin B."/>
            <person name="Burke J.M."/>
            <person name="Salse J."/>
            <person name="Munos S."/>
            <person name="Vincourt P."/>
            <person name="Rieseberg L.H."/>
            <person name="Langlade N.B."/>
        </authorList>
    </citation>
    <scope>NUCLEOTIDE SEQUENCE [LARGE SCALE GENOMIC DNA]</scope>
    <source>
        <strain evidence="11">cv. SF193</strain>
        <tissue evidence="9">Leaves</tissue>
    </source>
</reference>
<feature type="compositionally biased region" description="Polar residues" evidence="6">
    <location>
        <begin position="1204"/>
        <end position="1215"/>
    </location>
</feature>
<dbReference type="PROSITE" id="PS51775">
    <property type="entry name" value="GTD_BINDING"/>
    <property type="match status" value="1"/>
</dbReference>
<feature type="compositionally biased region" description="Polar residues" evidence="6">
    <location>
        <begin position="975"/>
        <end position="992"/>
    </location>
</feature>
<keyword evidence="11" id="KW-1185">Reference proteome</keyword>
<organism evidence="10 11">
    <name type="scientific">Helianthus annuus</name>
    <name type="common">Common sunflower</name>
    <dbReference type="NCBI Taxonomy" id="4232"/>
    <lineage>
        <taxon>Eukaryota</taxon>
        <taxon>Viridiplantae</taxon>
        <taxon>Streptophyta</taxon>
        <taxon>Embryophyta</taxon>
        <taxon>Tracheophyta</taxon>
        <taxon>Spermatophyta</taxon>
        <taxon>Magnoliopsida</taxon>
        <taxon>eudicotyledons</taxon>
        <taxon>Gunneridae</taxon>
        <taxon>Pentapetalae</taxon>
        <taxon>asterids</taxon>
        <taxon>campanulids</taxon>
        <taxon>Asterales</taxon>
        <taxon>Asteraceae</taxon>
        <taxon>Asteroideae</taxon>
        <taxon>Heliantheae alliance</taxon>
        <taxon>Heliantheae</taxon>
        <taxon>Helianthus</taxon>
    </lineage>
</organism>
<dbReference type="OrthoDB" id="1047602at2759"/>
<feature type="compositionally biased region" description="Polar residues" evidence="6">
    <location>
        <begin position="356"/>
        <end position="365"/>
    </location>
</feature>
<feature type="compositionally biased region" description="Low complexity" evidence="6">
    <location>
        <begin position="1010"/>
        <end position="1021"/>
    </location>
</feature>
<keyword evidence="4 7" id="KW-0472">Membrane</keyword>
<feature type="region of interest" description="Disordered" evidence="6">
    <location>
        <begin position="1267"/>
        <end position="1287"/>
    </location>
</feature>
<feature type="region of interest" description="Disordered" evidence="6">
    <location>
        <begin position="356"/>
        <end position="376"/>
    </location>
</feature>
<evidence type="ECO:0000256" key="2">
    <source>
        <dbReference type="ARBA" id="ARBA00022692"/>
    </source>
</evidence>
<feature type="compositionally biased region" description="Basic residues" evidence="6">
    <location>
        <begin position="630"/>
        <end position="642"/>
    </location>
</feature>
<evidence type="ECO:0000256" key="4">
    <source>
        <dbReference type="ARBA" id="ARBA00023136"/>
    </source>
</evidence>
<feature type="region of interest" description="Disordered" evidence="6">
    <location>
        <begin position="1164"/>
        <end position="1219"/>
    </location>
</feature>
<reference evidence="10" key="2">
    <citation type="submission" date="2017-02" db="EMBL/GenBank/DDBJ databases">
        <title>Sunflower complete genome.</title>
        <authorList>
            <person name="Langlade N."/>
            <person name="Munos S."/>
        </authorList>
    </citation>
    <scope>NUCLEOTIDE SEQUENCE [LARGE SCALE GENOMIC DNA]</scope>
    <source>
        <tissue evidence="10">Leaves</tissue>
    </source>
</reference>
<evidence type="ECO:0000313" key="9">
    <source>
        <dbReference type="EMBL" id="KAF5763001.1"/>
    </source>
</evidence>
<protein>
    <submittedName>
        <fullName evidence="9">Myosin-binding protein</fullName>
    </submittedName>
    <submittedName>
        <fullName evidence="10">Putative zein-binding domain-containing protein</fullName>
    </submittedName>
</protein>
<feature type="region of interest" description="Disordered" evidence="6">
    <location>
        <begin position="1300"/>
        <end position="1337"/>
    </location>
</feature>